<evidence type="ECO:0008006" key="3">
    <source>
        <dbReference type="Google" id="ProtNLM"/>
    </source>
</evidence>
<dbReference type="RefSeq" id="WP_168062227.1">
    <property type="nucleotide sequence ID" value="NZ_VTOW01000003.1"/>
</dbReference>
<dbReference type="InterPro" id="IPR049537">
    <property type="entry name" value="RelB-like"/>
</dbReference>
<evidence type="ECO:0000313" key="2">
    <source>
        <dbReference type="Proteomes" id="UP000534783"/>
    </source>
</evidence>
<dbReference type="AlphaFoldDB" id="A0A7X6DSD4"/>
<protein>
    <recommendedName>
        <fullName evidence="3">Antitoxin</fullName>
    </recommendedName>
</protein>
<keyword evidence="2" id="KW-1185">Reference proteome</keyword>
<proteinExistence type="predicted"/>
<organism evidence="1 2">
    <name type="scientific">Candidatus Manganitrophus noduliformans</name>
    <dbReference type="NCBI Taxonomy" id="2606439"/>
    <lineage>
        <taxon>Bacteria</taxon>
        <taxon>Pseudomonadati</taxon>
        <taxon>Nitrospirota</taxon>
        <taxon>Nitrospiria</taxon>
        <taxon>Candidatus Troglogloeales</taxon>
        <taxon>Candidatus Manganitrophaceae</taxon>
        <taxon>Candidatus Manganitrophus</taxon>
    </lineage>
</organism>
<evidence type="ECO:0000313" key="1">
    <source>
        <dbReference type="EMBL" id="NKE72512.1"/>
    </source>
</evidence>
<name>A0A7X6DSD4_9BACT</name>
<dbReference type="Proteomes" id="UP000534783">
    <property type="component" value="Unassembled WGS sequence"/>
</dbReference>
<reference evidence="1 2" key="1">
    <citation type="journal article" date="2020" name="Nature">
        <title>Bacterial chemolithoautotrophy via manganese oxidation.</title>
        <authorList>
            <person name="Yu H."/>
            <person name="Leadbetter J.R."/>
        </authorList>
    </citation>
    <scope>NUCLEOTIDE SEQUENCE [LARGE SCALE GENOMIC DNA]</scope>
    <source>
        <strain evidence="1 2">Mn-1</strain>
    </source>
</reference>
<dbReference type="EMBL" id="VTOW01000003">
    <property type="protein sequence ID" value="NKE72512.1"/>
    <property type="molecule type" value="Genomic_DNA"/>
</dbReference>
<dbReference type="Pfam" id="PF18506">
    <property type="entry name" value="RelB-like"/>
    <property type="match status" value="1"/>
</dbReference>
<gene>
    <name evidence="1" type="ORF">MNODULE_17310</name>
</gene>
<accession>A0A7X6DSD4</accession>
<sequence length="66" mass="7630">MLDLKRLKLQYVTDKGGEKKAVILPIEEFEELIEDIEDLAAVAERREEPTVPHEELITELKRDGLI</sequence>
<comment type="caution">
    <text evidence="1">The sequence shown here is derived from an EMBL/GenBank/DDBJ whole genome shotgun (WGS) entry which is preliminary data.</text>
</comment>